<accession>A0A5K3EHX1</accession>
<sequence>MFIRQYPEVFHMKDGMVTLTKPRRNYRQVFHFDPNDGSIAKGDDSLFESPKVQVLISNSPDFANAKPVVLPASDFSVILVLRRILRQALDKGLHVAIVIKQLIDFPHNVQKFVGVTRFELHFFVEKYKDFFDILSPQIDDHSLNDDEKQSSGKMPHRIPTSFCLRINADALYMQSHLIDDVPGRCANRNGTSRLDQHVGRVFRVAKSWGIIDLGNHVHVFFDKSIFRNVSDLQKVFQVSLLMRYFSESAGSLMLR</sequence>
<protein>
    <submittedName>
        <fullName evidence="1">PORR domain-containing protein</fullName>
    </submittedName>
</protein>
<organism evidence="1">
    <name type="scientific">Mesocestoides corti</name>
    <name type="common">Flatworm</name>
    <dbReference type="NCBI Taxonomy" id="53468"/>
    <lineage>
        <taxon>Eukaryota</taxon>
        <taxon>Metazoa</taxon>
        <taxon>Spiralia</taxon>
        <taxon>Lophotrochozoa</taxon>
        <taxon>Platyhelminthes</taxon>
        <taxon>Cestoda</taxon>
        <taxon>Eucestoda</taxon>
        <taxon>Cyclophyllidea</taxon>
        <taxon>Mesocestoididae</taxon>
        <taxon>Mesocestoides</taxon>
    </lineage>
</organism>
<evidence type="ECO:0000313" key="1">
    <source>
        <dbReference type="WBParaSite" id="MCU_000424-RA"/>
    </source>
</evidence>
<dbReference type="AlphaFoldDB" id="A0A5K3EHX1"/>
<reference evidence="1" key="1">
    <citation type="submission" date="2019-11" db="UniProtKB">
        <authorList>
            <consortium name="WormBaseParasite"/>
        </authorList>
    </citation>
    <scope>IDENTIFICATION</scope>
</reference>
<proteinExistence type="predicted"/>
<dbReference type="WBParaSite" id="MCU_000424-RA">
    <property type="protein sequence ID" value="MCU_000424-RA"/>
    <property type="gene ID" value="MCU_000424"/>
</dbReference>
<name>A0A5K3EHX1_MESCO</name>